<reference evidence="1 2" key="1">
    <citation type="journal article" date="2014" name="Genome Biol. Evol.">
        <title>The genome of the myxosporean Thelohanellus kitauei shows adaptations to nutrient acquisition within its fish host.</title>
        <authorList>
            <person name="Yang Y."/>
            <person name="Xiong J."/>
            <person name="Zhou Z."/>
            <person name="Huo F."/>
            <person name="Miao W."/>
            <person name="Ran C."/>
            <person name="Liu Y."/>
            <person name="Zhang J."/>
            <person name="Feng J."/>
            <person name="Wang M."/>
            <person name="Wang M."/>
            <person name="Wang L."/>
            <person name="Yao B."/>
        </authorList>
    </citation>
    <scope>NUCLEOTIDE SEQUENCE [LARGE SCALE GENOMIC DNA]</scope>
    <source>
        <strain evidence="1">Wuqing</strain>
    </source>
</reference>
<comment type="caution">
    <text evidence="1">The sequence shown here is derived from an EMBL/GenBank/DDBJ whole genome shotgun (WGS) entry which is preliminary data.</text>
</comment>
<dbReference type="Proteomes" id="UP000031668">
    <property type="component" value="Unassembled WGS sequence"/>
</dbReference>
<gene>
    <name evidence="1" type="ORF">RF11_00845</name>
</gene>
<dbReference type="EMBL" id="JWZT01002157">
    <property type="protein sequence ID" value="KII70204.1"/>
    <property type="molecule type" value="Genomic_DNA"/>
</dbReference>
<accession>A0A0C2IXV0</accession>
<keyword evidence="2" id="KW-1185">Reference proteome</keyword>
<sequence length="121" mass="12857">MHLLSYLRAAATNANTSESGLSIVGQEPEPSGHEFISAIIKREKRAAQLSKEINSEVLRIGTTGRGDVPNADDNTMAALSHEPFTTSGYSGGASNNGYSDIERVNDVTALLAHPTDEQEEG</sequence>
<protein>
    <submittedName>
        <fullName evidence="1">Uncharacterized protein</fullName>
    </submittedName>
</protein>
<organism evidence="1 2">
    <name type="scientific">Thelohanellus kitauei</name>
    <name type="common">Myxosporean</name>
    <dbReference type="NCBI Taxonomy" id="669202"/>
    <lineage>
        <taxon>Eukaryota</taxon>
        <taxon>Metazoa</taxon>
        <taxon>Cnidaria</taxon>
        <taxon>Myxozoa</taxon>
        <taxon>Myxosporea</taxon>
        <taxon>Bivalvulida</taxon>
        <taxon>Platysporina</taxon>
        <taxon>Myxobolidae</taxon>
        <taxon>Thelohanellus</taxon>
    </lineage>
</organism>
<name>A0A0C2IXV0_THEKT</name>
<evidence type="ECO:0000313" key="2">
    <source>
        <dbReference type="Proteomes" id="UP000031668"/>
    </source>
</evidence>
<proteinExistence type="predicted"/>
<evidence type="ECO:0000313" key="1">
    <source>
        <dbReference type="EMBL" id="KII70204.1"/>
    </source>
</evidence>
<dbReference type="AlphaFoldDB" id="A0A0C2IXV0"/>